<reference evidence="2" key="1">
    <citation type="journal article" date="2014" name="Front. Microbiol.">
        <title>High frequency of phylogenetically diverse reductive dehalogenase-homologous genes in deep subseafloor sedimentary metagenomes.</title>
        <authorList>
            <person name="Kawai M."/>
            <person name="Futagami T."/>
            <person name="Toyoda A."/>
            <person name="Takaki Y."/>
            <person name="Nishi S."/>
            <person name="Hori S."/>
            <person name="Arai W."/>
            <person name="Tsubouchi T."/>
            <person name="Morono Y."/>
            <person name="Uchiyama I."/>
            <person name="Ito T."/>
            <person name="Fujiyama A."/>
            <person name="Inagaki F."/>
            <person name="Takami H."/>
        </authorList>
    </citation>
    <scope>NUCLEOTIDE SEQUENCE</scope>
    <source>
        <strain evidence="2">Expedition CK06-06</strain>
    </source>
</reference>
<comment type="caution">
    <text evidence="2">The sequence shown here is derived from an EMBL/GenBank/DDBJ whole genome shotgun (WGS) entry which is preliminary data.</text>
</comment>
<dbReference type="AlphaFoldDB" id="X1FUF5"/>
<sequence>MRRAFMILSLLLPFAVFVGSPALAETKVDASIFSYDGTDFVRTKTTLMEDGKSAANTKLDHDSAAYKALVKKHSYTGAATVFGHGYEASYAPLVSEDGALTGALFVGVPK</sequence>
<evidence type="ECO:0000313" key="2">
    <source>
        <dbReference type="EMBL" id="GAH36170.1"/>
    </source>
</evidence>
<gene>
    <name evidence="2" type="ORF">S03H2_25818</name>
</gene>
<organism evidence="2">
    <name type="scientific">marine sediment metagenome</name>
    <dbReference type="NCBI Taxonomy" id="412755"/>
    <lineage>
        <taxon>unclassified sequences</taxon>
        <taxon>metagenomes</taxon>
        <taxon>ecological metagenomes</taxon>
    </lineage>
</organism>
<evidence type="ECO:0000259" key="1">
    <source>
        <dbReference type="Pfam" id="PF17201"/>
    </source>
</evidence>
<dbReference type="InterPro" id="IPR029151">
    <property type="entry name" value="Sensor-like_sf"/>
</dbReference>
<protein>
    <recommendedName>
        <fullName evidence="1">Cache 3/Cache 2 fusion domain-containing protein</fullName>
    </recommendedName>
</protein>
<name>X1FUF5_9ZZZZ</name>
<feature type="domain" description="Cache 3/Cache 2 fusion" evidence="1">
    <location>
        <begin position="26"/>
        <end position="109"/>
    </location>
</feature>
<dbReference type="SUPFAM" id="SSF103190">
    <property type="entry name" value="Sensory domain-like"/>
    <property type="match status" value="1"/>
</dbReference>
<dbReference type="EMBL" id="BARU01014733">
    <property type="protein sequence ID" value="GAH36170.1"/>
    <property type="molecule type" value="Genomic_DNA"/>
</dbReference>
<dbReference type="Pfam" id="PF17201">
    <property type="entry name" value="Cache_3-Cache_2"/>
    <property type="match status" value="1"/>
</dbReference>
<dbReference type="InterPro" id="IPR033462">
    <property type="entry name" value="Cache_3-Cache_2"/>
</dbReference>
<proteinExistence type="predicted"/>
<accession>X1FUF5</accession>